<evidence type="ECO:0000313" key="4">
    <source>
        <dbReference type="Proteomes" id="UP001595828"/>
    </source>
</evidence>
<evidence type="ECO:0000256" key="1">
    <source>
        <dbReference type="SAM" id="MobiDB-lite"/>
    </source>
</evidence>
<dbReference type="EMBL" id="JBHSDR010000003">
    <property type="protein sequence ID" value="MFC4294208.1"/>
    <property type="molecule type" value="Genomic_DNA"/>
</dbReference>
<organism evidence="3 4">
    <name type="scientific">Novosphingobium tardum</name>
    <dbReference type="NCBI Taxonomy" id="1538021"/>
    <lineage>
        <taxon>Bacteria</taxon>
        <taxon>Pseudomonadati</taxon>
        <taxon>Pseudomonadota</taxon>
        <taxon>Alphaproteobacteria</taxon>
        <taxon>Sphingomonadales</taxon>
        <taxon>Sphingomonadaceae</taxon>
        <taxon>Novosphingobium</taxon>
    </lineage>
</organism>
<proteinExistence type="predicted"/>
<protein>
    <submittedName>
        <fullName evidence="3">Phasin family protein</fullName>
    </submittedName>
</protein>
<evidence type="ECO:0000259" key="2">
    <source>
        <dbReference type="Pfam" id="PF09361"/>
    </source>
</evidence>
<dbReference type="RefSeq" id="WP_379537670.1">
    <property type="nucleotide sequence ID" value="NZ_JBHSDR010000003.1"/>
</dbReference>
<comment type="caution">
    <text evidence="3">The sequence shown here is derived from an EMBL/GenBank/DDBJ whole genome shotgun (WGS) entry which is preliminary data.</text>
</comment>
<keyword evidence="4" id="KW-1185">Reference proteome</keyword>
<name>A0ABV8RLE3_9SPHN</name>
<evidence type="ECO:0000313" key="3">
    <source>
        <dbReference type="EMBL" id="MFC4294208.1"/>
    </source>
</evidence>
<feature type="compositionally biased region" description="Low complexity" evidence="1">
    <location>
        <begin position="50"/>
        <end position="64"/>
    </location>
</feature>
<reference evidence="4" key="1">
    <citation type="journal article" date="2019" name="Int. J. Syst. Evol. Microbiol.">
        <title>The Global Catalogue of Microorganisms (GCM) 10K type strain sequencing project: providing services to taxonomists for standard genome sequencing and annotation.</title>
        <authorList>
            <consortium name="The Broad Institute Genomics Platform"/>
            <consortium name="The Broad Institute Genome Sequencing Center for Infectious Disease"/>
            <person name="Wu L."/>
            <person name="Ma J."/>
        </authorList>
    </citation>
    <scope>NUCLEOTIDE SEQUENCE [LARGE SCALE GENOMIC DNA]</scope>
    <source>
        <strain evidence="4">CGMCC 1.12989</strain>
    </source>
</reference>
<dbReference type="Pfam" id="PF09361">
    <property type="entry name" value="Phasin_2"/>
    <property type="match status" value="1"/>
</dbReference>
<sequence length="278" mass="29308">MADTETAKSDVVAEKAYAEAADKVSAPAAPSASVAAKAEPVKAEAPVMKAEGPAAKAAPAPNKARAAKPARKPATLKSPLVKTAKVKTAAKPKPVAIKAPARKSAVAKVAKPATITKPANIIQKLKETTMATTTKKTADDFTAKIQDAVKDAQARAKTAMEKSQAMFGEAGEFTKGNLEALVESTKILASGVQTMGKSYVEETKSTFEKLQGDIKDITKVKSPTEFVQMQGTLMRKYFDNAVAYNSKNSEAMLKLVNDAFQPISNRVSLAVEKVKQAA</sequence>
<dbReference type="InterPro" id="IPR018968">
    <property type="entry name" value="Phasin"/>
</dbReference>
<feature type="region of interest" description="Disordered" evidence="1">
    <location>
        <begin position="50"/>
        <end position="74"/>
    </location>
</feature>
<accession>A0ABV8RLE3</accession>
<dbReference type="Proteomes" id="UP001595828">
    <property type="component" value="Unassembled WGS sequence"/>
</dbReference>
<gene>
    <name evidence="3" type="ORF">ACFO0A_03950</name>
</gene>
<feature type="domain" description="Phasin" evidence="2">
    <location>
        <begin position="172"/>
        <end position="267"/>
    </location>
</feature>